<keyword evidence="2" id="KW-0812">Transmembrane</keyword>
<keyword evidence="4" id="KW-1185">Reference proteome</keyword>
<keyword evidence="2" id="KW-1133">Transmembrane helix</keyword>
<feature type="transmembrane region" description="Helical" evidence="2">
    <location>
        <begin position="338"/>
        <end position="355"/>
    </location>
</feature>
<keyword evidence="2" id="KW-0472">Membrane</keyword>
<feature type="transmembrane region" description="Helical" evidence="2">
    <location>
        <begin position="243"/>
        <end position="268"/>
    </location>
</feature>
<dbReference type="PANTHER" id="PTHR23542:SF1">
    <property type="entry name" value="MAJOR FACILITATOR SUPERFAMILY (MFS) PROFILE DOMAIN-CONTAINING PROTEIN"/>
    <property type="match status" value="1"/>
</dbReference>
<evidence type="ECO:0000313" key="3">
    <source>
        <dbReference type="EMBL" id="WNM24638.1"/>
    </source>
</evidence>
<organism evidence="3 4">
    <name type="scientific">Demequina capsici</name>
    <dbReference type="NCBI Taxonomy" id="3075620"/>
    <lineage>
        <taxon>Bacteria</taxon>
        <taxon>Bacillati</taxon>
        <taxon>Actinomycetota</taxon>
        <taxon>Actinomycetes</taxon>
        <taxon>Micrococcales</taxon>
        <taxon>Demequinaceae</taxon>
        <taxon>Demequina</taxon>
    </lineage>
</organism>
<feature type="transmembrane region" description="Helical" evidence="2">
    <location>
        <begin position="210"/>
        <end position="231"/>
    </location>
</feature>
<feature type="transmembrane region" description="Helical" evidence="2">
    <location>
        <begin position="275"/>
        <end position="293"/>
    </location>
</feature>
<dbReference type="SUPFAM" id="SSF103473">
    <property type="entry name" value="MFS general substrate transporter"/>
    <property type="match status" value="1"/>
</dbReference>
<gene>
    <name evidence="3" type="ORF">RN606_00370</name>
</gene>
<feature type="transmembrane region" description="Helical" evidence="2">
    <location>
        <begin position="370"/>
        <end position="389"/>
    </location>
</feature>
<protein>
    <submittedName>
        <fullName evidence="3">MFS transporter</fullName>
    </submittedName>
</protein>
<dbReference type="EMBL" id="CP134879">
    <property type="protein sequence ID" value="WNM24638.1"/>
    <property type="molecule type" value="Genomic_DNA"/>
</dbReference>
<feature type="transmembrane region" description="Helical" evidence="2">
    <location>
        <begin position="80"/>
        <end position="99"/>
    </location>
</feature>
<evidence type="ECO:0000256" key="2">
    <source>
        <dbReference type="SAM" id="Phobius"/>
    </source>
</evidence>
<proteinExistence type="predicted"/>
<dbReference type="AlphaFoldDB" id="A0AA96F7L3"/>
<evidence type="ECO:0000256" key="1">
    <source>
        <dbReference type="SAM" id="MobiDB-lite"/>
    </source>
</evidence>
<evidence type="ECO:0000313" key="4">
    <source>
        <dbReference type="Proteomes" id="UP001304125"/>
    </source>
</evidence>
<dbReference type="RefSeq" id="WP_313498678.1">
    <property type="nucleotide sequence ID" value="NZ_CP134879.1"/>
</dbReference>
<dbReference type="InterPro" id="IPR036259">
    <property type="entry name" value="MFS_trans_sf"/>
</dbReference>
<name>A0AA96F7L3_9MICO</name>
<reference evidence="3 4" key="1">
    <citation type="submission" date="2023-09" db="EMBL/GenBank/DDBJ databases">
        <title>Demequina sp. a novel bacteria isolated from Capsicum annuum.</title>
        <authorList>
            <person name="Humaira Z."/>
            <person name="Lee J."/>
            <person name="Cho D."/>
        </authorList>
    </citation>
    <scope>NUCLEOTIDE SEQUENCE [LARGE SCALE GENOMIC DNA]</scope>
    <source>
        <strain evidence="3 4">OYTSA14</strain>
    </source>
</reference>
<feature type="region of interest" description="Disordered" evidence="1">
    <location>
        <begin position="399"/>
        <end position="420"/>
    </location>
</feature>
<sequence>MLTTYRRLLAHPGALAFALAGLLSRFPTSMFNLSVILLIEGTYGSWEMSGRVAAVGVIAWAVQSVPTARLVDRVGQRKAMWPLTLITVLGAAIITATALTRGPEALLWLGVILGSLSGPLGSLTRARWSYLLKTDDEIHTAFSLEGALDETLFVLGPTAVTLLATAVHPVAGLAVAVAGLLVGMSLLLSQTSTEPPARGPEGTSGLGLKVPGAVAAVSLLTVGVGFTFGTLDITTVAFAEEVGHAALGGLVLGIVSGGSFVGGLLYGARRWRTPLWGRVVVLSLLFALGFTLVAQTTHLAVYAAVGFVAGLTIAPLLASADTVVQRVVAQAQLTEGMAWVRIGMGAGVAFGAWAAGRGIDASGHHAGLEVTLWAAASVALLALATAWWIRRDTLPARPSAEELETPPESHVDGPPVPPGV</sequence>
<dbReference type="PANTHER" id="PTHR23542">
    <property type="match status" value="1"/>
</dbReference>
<dbReference type="Proteomes" id="UP001304125">
    <property type="component" value="Chromosome"/>
</dbReference>
<accession>A0AA96F7L3</accession>
<feature type="transmembrane region" description="Helical" evidence="2">
    <location>
        <begin position="170"/>
        <end position="189"/>
    </location>
</feature>
<dbReference type="Gene3D" id="1.20.1250.20">
    <property type="entry name" value="MFS general substrate transporter like domains"/>
    <property type="match status" value="2"/>
</dbReference>
<feature type="transmembrane region" description="Helical" evidence="2">
    <location>
        <begin position="299"/>
        <end position="318"/>
    </location>
</feature>